<evidence type="ECO:0000259" key="1">
    <source>
        <dbReference type="Pfam" id="PF00534"/>
    </source>
</evidence>
<dbReference type="Pfam" id="PF13439">
    <property type="entry name" value="Glyco_transf_4"/>
    <property type="match status" value="1"/>
</dbReference>
<dbReference type="EMBL" id="MGKD01000013">
    <property type="protein sequence ID" value="OGN19533.1"/>
    <property type="molecule type" value="Genomic_DNA"/>
</dbReference>
<name>A0A1F8G2F7_9BACT</name>
<dbReference type="InterPro" id="IPR028098">
    <property type="entry name" value="Glyco_trans_4-like_N"/>
</dbReference>
<dbReference type="GO" id="GO:0016757">
    <property type="term" value="F:glycosyltransferase activity"/>
    <property type="evidence" value="ECO:0007669"/>
    <property type="project" value="InterPro"/>
</dbReference>
<dbReference type="Gene3D" id="3.40.50.2000">
    <property type="entry name" value="Glycogen Phosphorylase B"/>
    <property type="match status" value="2"/>
</dbReference>
<dbReference type="Proteomes" id="UP000177478">
    <property type="component" value="Unassembled WGS sequence"/>
</dbReference>
<comment type="caution">
    <text evidence="3">The sequence shown here is derived from an EMBL/GenBank/DDBJ whole genome shotgun (WGS) entry which is preliminary data.</text>
</comment>
<accession>A0A1F8G2F7</accession>
<feature type="domain" description="Glycosyltransferase subfamily 4-like N-terminal" evidence="2">
    <location>
        <begin position="20"/>
        <end position="178"/>
    </location>
</feature>
<proteinExistence type="predicted"/>
<dbReference type="CDD" id="cd03801">
    <property type="entry name" value="GT4_PimA-like"/>
    <property type="match status" value="1"/>
</dbReference>
<dbReference type="Pfam" id="PF00534">
    <property type="entry name" value="Glycos_transf_1"/>
    <property type="match status" value="1"/>
</dbReference>
<gene>
    <name evidence="3" type="ORF">A3F25_00315</name>
</gene>
<dbReference type="SUPFAM" id="SSF53756">
    <property type="entry name" value="UDP-Glycosyltransferase/glycogen phosphorylase"/>
    <property type="match status" value="1"/>
</dbReference>
<dbReference type="AlphaFoldDB" id="A0A1F8G2F7"/>
<protein>
    <recommendedName>
        <fullName evidence="5">Glycosyl transferase family 1 domain-containing protein</fullName>
    </recommendedName>
</protein>
<dbReference type="InterPro" id="IPR001296">
    <property type="entry name" value="Glyco_trans_1"/>
</dbReference>
<dbReference type="PANTHER" id="PTHR12526">
    <property type="entry name" value="GLYCOSYLTRANSFERASE"/>
    <property type="match status" value="1"/>
</dbReference>
<evidence type="ECO:0000313" key="4">
    <source>
        <dbReference type="Proteomes" id="UP000177478"/>
    </source>
</evidence>
<feature type="domain" description="Glycosyl transferase family 1" evidence="1">
    <location>
        <begin position="192"/>
        <end position="359"/>
    </location>
</feature>
<dbReference type="STRING" id="1802689.A3F25_00315"/>
<evidence type="ECO:0008006" key="5">
    <source>
        <dbReference type="Google" id="ProtNLM"/>
    </source>
</evidence>
<reference evidence="3 4" key="1">
    <citation type="journal article" date="2016" name="Nat. Commun.">
        <title>Thousands of microbial genomes shed light on interconnected biogeochemical processes in an aquifer system.</title>
        <authorList>
            <person name="Anantharaman K."/>
            <person name="Brown C.T."/>
            <person name="Hug L.A."/>
            <person name="Sharon I."/>
            <person name="Castelle C.J."/>
            <person name="Probst A.J."/>
            <person name="Thomas B.C."/>
            <person name="Singh A."/>
            <person name="Wilkins M.J."/>
            <person name="Karaoz U."/>
            <person name="Brodie E.L."/>
            <person name="Williams K.H."/>
            <person name="Hubbard S.S."/>
            <person name="Banfield J.F."/>
        </authorList>
    </citation>
    <scope>NUCLEOTIDE SEQUENCE [LARGE SCALE GENOMIC DNA]</scope>
</reference>
<evidence type="ECO:0000313" key="3">
    <source>
        <dbReference type="EMBL" id="OGN19533.1"/>
    </source>
</evidence>
<organism evidence="3 4">
    <name type="scientific">Candidatus Yanofskybacteria bacterium RIFCSPHIGHO2_12_FULL_45_19b</name>
    <dbReference type="NCBI Taxonomy" id="1802689"/>
    <lineage>
        <taxon>Bacteria</taxon>
        <taxon>Candidatus Yanofskyibacteriota</taxon>
    </lineage>
</organism>
<evidence type="ECO:0000259" key="2">
    <source>
        <dbReference type="Pfam" id="PF13439"/>
    </source>
</evidence>
<sequence>MSDNAKPVLVFTTAYQPRASGAEIALAAVAEGLPQIDFHILTPRYYSSSAKLEQQGHITIYRLGWGIWLDKWLFPILGFFAGLGLLKRHPRALLHAWQASQAGGAAWLLRWWSGRPLLLTLQEGERLDRQVWWLRFFRWLIIRRADQAVAISQYLKKFIQTSAPNLPVTVIPNGVALEQFTHLSSYGEQAQLADQLGIRPGDKVLIHTGRLATKNGLINLLKAIPLVQEKLSQTTIKLLLVGSGPEGDKLASLAHELGIEQQIIWIKQVNQVQLVKYLQLAQVFIRPSLTEGLGNSFLEAMAAGVVIVGSGVGGIIDFLKDSETGLVCDPLNPADIAEKIYRLLDNSALKQKLAEAGQQLVLEKYGWEKIATQYAKLYQSIK</sequence>